<dbReference type="OrthoDB" id="9810005at2"/>
<organism evidence="6 7">
    <name type="scientific">Anaerohalosphaera lusitana</name>
    <dbReference type="NCBI Taxonomy" id="1936003"/>
    <lineage>
        <taxon>Bacteria</taxon>
        <taxon>Pseudomonadati</taxon>
        <taxon>Planctomycetota</taxon>
        <taxon>Phycisphaerae</taxon>
        <taxon>Sedimentisphaerales</taxon>
        <taxon>Anaerohalosphaeraceae</taxon>
        <taxon>Anaerohalosphaera</taxon>
    </lineage>
</organism>
<proteinExistence type="inferred from homology"/>
<accession>A0A1U9NQU3</accession>
<evidence type="ECO:0000256" key="1">
    <source>
        <dbReference type="ARBA" id="ARBA00009275"/>
    </source>
</evidence>
<dbReference type="GO" id="GO:0046872">
    <property type="term" value="F:metal ion binding"/>
    <property type="evidence" value="ECO:0007669"/>
    <property type="project" value="UniProtKB-KW"/>
</dbReference>
<feature type="binding site" evidence="4">
    <location>
        <position position="133"/>
    </location>
    <ligand>
        <name>a divalent metal cation</name>
        <dbReference type="ChEBI" id="CHEBI:60240"/>
        <label>2</label>
    </ligand>
</feature>
<dbReference type="Proteomes" id="UP000189674">
    <property type="component" value="Chromosome"/>
</dbReference>
<feature type="binding site" evidence="4">
    <location>
        <position position="158"/>
    </location>
    <ligand>
        <name>a divalent metal cation</name>
        <dbReference type="ChEBI" id="CHEBI:60240"/>
        <label>2</label>
    </ligand>
</feature>
<feature type="binding site" evidence="4">
    <location>
        <position position="15"/>
    </location>
    <ligand>
        <name>a divalent metal cation</name>
        <dbReference type="ChEBI" id="CHEBI:60240"/>
        <label>1</label>
    </ligand>
</feature>
<dbReference type="InterPro" id="IPR032466">
    <property type="entry name" value="Metal_Hydrolase"/>
</dbReference>
<keyword evidence="2 4" id="KW-0479">Metal-binding</keyword>
<feature type="binding site" evidence="4">
    <location>
        <position position="97"/>
    </location>
    <ligand>
        <name>a divalent metal cation</name>
        <dbReference type="ChEBI" id="CHEBI:60240"/>
        <label>1</label>
    </ligand>
</feature>
<gene>
    <name evidence="6" type="primary">yjjV</name>
    <name evidence="6" type="ORF">STSP2_03508</name>
</gene>
<keyword evidence="7" id="KW-1185">Reference proteome</keyword>
<dbReference type="PANTHER" id="PTHR47176:SF1">
    <property type="entry name" value="OS04G0577500 PROTEIN"/>
    <property type="match status" value="1"/>
</dbReference>
<dbReference type="KEGG" id="alus:STSP2_03508"/>
<evidence type="ECO:0000256" key="5">
    <source>
        <dbReference type="SAM" id="MobiDB-lite"/>
    </source>
</evidence>
<sequence>MTKTRQQNLTDCHLHLQAFTDDLDAVLDRARAAGVSRYICNATQPSDWPAVKQLAATHPDMIPAFGLHPHFVTDQPENWLDRLEQYLTATPSAAVGEIGLDRHFTRETFQAQRTAFIAQLDLARKLDRPAMIHCLRADGPMIDILTDQPKQPRPILMHAYSASAEMLPRFARLAAYFSFGGAAIRQNAKNAHHALTAVPDDRLLIETDSPDMTPPKKYQSADIPNPDRNEPANLPHILTRIAEIRNTDPEKLTEQIARNTEKFLASLKP</sequence>
<evidence type="ECO:0000256" key="3">
    <source>
        <dbReference type="ARBA" id="ARBA00022801"/>
    </source>
</evidence>
<dbReference type="STRING" id="1936003.STSP2_03508"/>
<dbReference type="SUPFAM" id="SSF51556">
    <property type="entry name" value="Metallo-dependent hydrolases"/>
    <property type="match status" value="1"/>
</dbReference>
<dbReference type="RefSeq" id="WP_146663901.1">
    <property type="nucleotide sequence ID" value="NZ_CP019791.1"/>
</dbReference>
<dbReference type="InterPro" id="IPR001130">
    <property type="entry name" value="TatD-like"/>
</dbReference>
<dbReference type="GO" id="GO:0016788">
    <property type="term" value="F:hydrolase activity, acting on ester bonds"/>
    <property type="evidence" value="ECO:0007669"/>
    <property type="project" value="InterPro"/>
</dbReference>
<evidence type="ECO:0000256" key="4">
    <source>
        <dbReference type="PIRSR" id="PIRSR005902-1"/>
    </source>
</evidence>
<reference evidence="7" key="1">
    <citation type="submission" date="2017-02" db="EMBL/GenBank/DDBJ databases">
        <title>Comparative genomics and description of representatives of a novel lineage of planctomycetes thriving in anoxic sediments.</title>
        <authorList>
            <person name="Spring S."/>
            <person name="Bunk B."/>
            <person name="Sproer C."/>
        </authorList>
    </citation>
    <scope>NUCLEOTIDE SEQUENCE [LARGE SCALE GENOMIC DNA]</scope>
    <source>
        <strain evidence="7">ST-NAGAB-D1</strain>
    </source>
</reference>
<dbReference type="Pfam" id="PF01026">
    <property type="entry name" value="TatD_DNase"/>
    <property type="match status" value="1"/>
</dbReference>
<protein>
    <submittedName>
        <fullName evidence="6">Putative deoxyribonuclease YjjV</fullName>
        <ecNumber evidence="6">3.1.21.-</ecNumber>
    </submittedName>
</protein>
<dbReference type="PROSITE" id="PS01091">
    <property type="entry name" value="TATD_3"/>
    <property type="match status" value="1"/>
</dbReference>
<dbReference type="EMBL" id="CP019791">
    <property type="protein sequence ID" value="AQT70302.1"/>
    <property type="molecule type" value="Genomic_DNA"/>
</dbReference>
<feature type="region of interest" description="Disordered" evidence="5">
    <location>
        <begin position="205"/>
        <end position="233"/>
    </location>
</feature>
<dbReference type="FunFam" id="3.20.20.140:FF:000005">
    <property type="entry name" value="TatD family hydrolase"/>
    <property type="match status" value="1"/>
</dbReference>
<dbReference type="PIRSF" id="PIRSF005902">
    <property type="entry name" value="DNase_TatD"/>
    <property type="match status" value="1"/>
</dbReference>
<name>A0A1U9NQU3_9BACT</name>
<feature type="binding site" evidence="4">
    <location>
        <position position="208"/>
    </location>
    <ligand>
        <name>a divalent metal cation</name>
        <dbReference type="ChEBI" id="CHEBI:60240"/>
        <label>1</label>
    </ligand>
</feature>
<comment type="similarity">
    <text evidence="1">Belongs to the metallo-dependent hydrolases superfamily. TatD-type hydrolase family.</text>
</comment>
<evidence type="ECO:0000313" key="7">
    <source>
        <dbReference type="Proteomes" id="UP000189674"/>
    </source>
</evidence>
<dbReference type="PANTHER" id="PTHR47176">
    <property type="entry name" value="OSJNBA0020J04.13 PROTEIN"/>
    <property type="match status" value="1"/>
</dbReference>
<feature type="binding site" evidence="4">
    <location>
        <position position="13"/>
    </location>
    <ligand>
        <name>a divalent metal cation</name>
        <dbReference type="ChEBI" id="CHEBI:60240"/>
        <label>1</label>
    </ligand>
</feature>
<keyword evidence="3 6" id="KW-0378">Hydrolase</keyword>
<dbReference type="EC" id="3.1.21.-" evidence="6"/>
<evidence type="ECO:0000256" key="2">
    <source>
        <dbReference type="ARBA" id="ARBA00022723"/>
    </source>
</evidence>
<dbReference type="CDD" id="cd01310">
    <property type="entry name" value="TatD_DNAse"/>
    <property type="match status" value="1"/>
</dbReference>
<dbReference type="Gene3D" id="3.20.20.140">
    <property type="entry name" value="Metal-dependent hydrolases"/>
    <property type="match status" value="1"/>
</dbReference>
<dbReference type="InterPro" id="IPR018228">
    <property type="entry name" value="DNase_TatD-rel_CS"/>
</dbReference>
<evidence type="ECO:0000313" key="6">
    <source>
        <dbReference type="EMBL" id="AQT70302.1"/>
    </source>
</evidence>
<dbReference type="AlphaFoldDB" id="A0A1U9NQU3"/>